<evidence type="ECO:0000259" key="2">
    <source>
        <dbReference type="Pfam" id="PF03478"/>
    </source>
</evidence>
<dbReference type="InterPro" id="IPR050942">
    <property type="entry name" value="F-box_BR-signaling"/>
</dbReference>
<evidence type="ECO:0000259" key="1">
    <source>
        <dbReference type="Pfam" id="PF00646"/>
    </source>
</evidence>
<dbReference type="Pfam" id="PF03478">
    <property type="entry name" value="Beta-prop_KIB1-4"/>
    <property type="match status" value="1"/>
</dbReference>
<dbReference type="Pfam" id="PF00646">
    <property type="entry name" value="F-box"/>
    <property type="match status" value="1"/>
</dbReference>
<evidence type="ECO:0000313" key="3">
    <source>
        <dbReference type="EMBL" id="KAL0006418.1"/>
    </source>
</evidence>
<evidence type="ECO:0000313" key="4">
    <source>
        <dbReference type="Proteomes" id="UP001459277"/>
    </source>
</evidence>
<dbReference type="Proteomes" id="UP001459277">
    <property type="component" value="Unassembled WGS sequence"/>
</dbReference>
<gene>
    <name evidence="3" type="ORF">SO802_013979</name>
</gene>
<dbReference type="PANTHER" id="PTHR44259:SF114">
    <property type="entry name" value="OS06G0707300 PROTEIN"/>
    <property type="match status" value="1"/>
</dbReference>
<dbReference type="AlphaFoldDB" id="A0AAW2D9N3"/>
<feature type="domain" description="KIB1-4 beta-propeller" evidence="2">
    <location>
        <begin position="72"/>
        <end position="367"/>
    </location>
</feature>
<reference evidence="3 4" key="1">
    <citation type="submission" date="2024-01" db="EMBL/GenBank/DDBJ databases">
        <title>A telomere-to-telomere, gap-free genome of sweet tea (Lithocarpus litseifolius).</title>
        <authorList>
            <person name="Zhou J."/>
        </authorList>
    </citation>
    <scope>NUCLEOTIDE SEQUENCE [LARGE SCALE GENOMIC DNA]</scope>
    <source>
        <strain evidence="3">Zhou-2022a</strain>
        <tissue evidence="3">Leaf</tissue>
    </source>
</reference>
<proteinExistence type="predicted"/>
<organism evidence="3 4">
    <name type="scientific">Lithocarpus litseifolius</name>
    <dbReference type="NCBI Taxonomy" id="425828"/>
    <lineage>
        <taxon>Eukaryota</taxon>
        <taxon>Viridiplantae</taxon>
        <taxon>Streptophyta</taxon>
        <taxon>Embryophyta</taxon>
        <taxon>Tracheophyta</taxon>
        <taxon>Spermatophyta</taxon>
        <taxon>Magnoliopsida</taxon>
        <taxon>eudicotyledons</taxon>
        <taxon>Gunneridae</taxon>
        <taxon>Pentapetalae</taxon>
        <taxon>rosids</taxon>
        <taxon>fabids</taxon>
        <taxon>Fagales</taxon>
        <taxon>Fagaceae</taxon>
        <taxon>Lithocarpus</taxon>
    </lineage>
</organism>
<dbReference type="InterPro" id="IPR005174">
    <property type="entry name" value="KIB1-4_b-propeller"/>
</dbReference>
<name>A0AAW2D9N3_9ROSI</name>
<sequence length="392" mass="45200">MSKWADLPQDILIEIIRRLSIYDDFVIFGAVCKSWQSVYSLENPPLSPFSPRCPWLLLAEENEQSIKESRGFFNLFDSKVYNFKLPELVGKKCFGTSFGWLLSKGTDFEMNLFHPFSKHLLSLPPQPYFSDDLSDEDDHNFELDPIDYTDIYVYKCVLSRNPWNFVTHEYDCDCIIMVIYTNYHTLAFTRPGNKAWINITSQSRCFDDIALYKGKFYAIDCHGKVFVCHINDDTAFTEPIAFYNGTKDFIPKYIVELSGDLLLVSRRQGGSHLLEEELIEDNPIVTIGFTIVKLEWSTEVRSKDEYKWVNVNSLGDQALFVGGNSSVCLSASRLNGWKANCIYFTDDNREFHHSTLNGGGYDMGVFSMEDVSIKQHYQGESLSYFSPPIWYI</sequence>
<dbReference type="InterPro" id="IPR036047">
    <property type="entry name" value="F-box-like_dom_sf"/>
</dbReference>
<dbReference type="Gene3D" id="1.20.1280.50">
    <property type="match status" value="1"/>
</dbReference>
<accession>A0AAW2D9N3</accession>
<dbReference type="InterPro" id="IPR001810">
    <property type="entry name" value="F-box_dom"/>
</dbReference>
<protein>
    <recommendedName>
        <fullName evidence="5">F-box domain-containing protein</fullName>
    </recommendedName>
</protein>
<dbReference type="PANTHER" id="PTHR44259">
    <property type="entry name" value="OS07G0183000 PROTEIN-RELATED"/>
    <property type="match status" value="1"/>
</dbReference>
<keyword evidence="4" id="KW-1185">Reference proteome</keyword>
<evidence type="ECO:0008006" key="5">
    <source>
        <dbReference type="Google" id="ProtNLM"/>
    </source>
</evidence>
<feature type="domain" description="F-box" evidence="1">
    <location>
        <begin position="4"/>
        <end position="37"/>
    </location>
</feature>
<dbReference type="EMBL" id="JAZDWU010000004">
    <property type="protein sequence ID" value="KAL0006418.1"/>
    <property type="molecule type" value="Genomic_DNA"/>
</dbReference>
<comment type="caution">
    <text evidence="3">The sequence shown here is derived from an EMBL/GenBank/DDBJ whole genome shotgun (WGS) entry which is preliminary data.</text>
</comment>
<dbReference type="SUPFAM" id="SSF81383">
    <property type="entry name" value="F-box domain"/>
    <property type="match status" value="1"/>
</dbReference>